<comment type="caution">
    <text evidence="5">The sequence shown here is derived from an EMBL/GenBank/DDBJ whole genome shotgun (WGS) entry which is preliminary data.</text>
</comment>
<dbReference type="InterPro" id="IPR016518">
    <property type="entry name" value="Alpha-L-fucosidase"/>
</dbReference>
<dbReference type="Gene3D" id="2.70.98.50">
    <property type="entry name" value="putative glycoside hydrolase family protein from bacillus halodurans"/>
    <property type="match status" value="1"/>
</dbReference>
<dbReference type="GO" id="GO:0004560">
    <property type="term" value="F:alpha-L-fucosidase activity"/>
    <property type="evidence" value="ECO:0007669"/>
    <property type="project" value="InterPro"/>
</dbReference>
<feature type="signal peptide" evidence="1">
    <location>
        <begin position="1"/>
        <end position="21"/>
    </location>
</feature>
<feature type="domain" description="Glycosyl hydrolase family 95 catalytic" evidence="4">
    <location>
        <begin position="323"/>
        <end position="733"/>
    </location>
</feature>
<keyword evidence="1" id="KW-0732">Signal</keyword>
<protein>
    <submittedName>
        <fullName evidence="5">Glycoside hydrolase family 95 protein</fullName>
    </submittedName>
</protein>
<evidence type="ECO:0000256" key="1">
    <source>
        <dbReference type="SAM" id="SignalP"/>
    </source>
</evidence>
<dbReference type="InterPro" id="IPR054363">
    <property type="entry name" value="GH95_cat"/>
</dbReference>
<dbReference type="Pfam" id="PF14498">
    <property type="entry name" value="Glyco_hyd_65N_2"/>
    <property type="match status" value="1"/>
</dbReference>
<evidence type="ECO:0000313" key="5">
    <source>
        <dbReference type="EMBL" id="RHE88271.1"/>
    </source>
</evidence>
<dbReference type="SUPFAM" id="SSF48208">
    <property type="entry name" value="Six-hairpin glycosidases"/>
    <property type="match status" value="1"/>
</dbReference>
<dbReference type="RefSeq" id="WP_118223707.1">
    <property type="nucleotide sequence ID" value="NZ_JADNIJ010000020.1"/>
</dbReference>
<dbReference type="Gene3D" id="1.50.10.10">
    <property type="match status" value="1"/>
</dbReference>
<reference evidence="5 6" key="1">
    <citation type="submission" date="2018-08" db="EMBL/GenBank/DDBJ databases">
        <title>A genome reference for cultivated species of the human gut microbiota.</title>
        <authorList>
            <person name="Zou Y."/>
            <person name="Xue W."/>
            <person name="Luo G."/>
        </authorList>
    </citation>
    <scope>NUCLEOTIDE SEQUENCE [LARGE SCALE GENOMIC DNA]</scope>
    <source>
        <strain evidence="5 6">AM27-17</strain>
    </source>
</reference>
<organism evidence="5 6">
    <name type="scientific">Bacteroides intestinalis</name>
    <dbReference type="NCBI Taxonomy" id="329854"/>
    <lineage>
        <taxon>Bacteria</taxon>
        <taxon>Pseudomonadati</taxon>
        <taxon>Bacteroidota</taxon>
        <taxon>Bacteroidia</taxon>
        <taxon>Bacteroidales</taxon>
        <taxon>Bacteroidaceae</taxon>
        <taxon>Bacteroides</taxon>
    </lineage>
</organism>
<dbReference type="AlphaFoldDB" id="A0A414L0W4"/>
<feature type="domain" description="Glycosyl hydrolase family 95 N-terminal" evidence="2">
    <location>
        <begin position="33"/>
        <end position="296"/>
    </location>
</feature>
<feature type="chain" id="PRO_5019079331" evidence="1">
    <location>
        <begin position="22"/>
        <end position="831"/>
    </location>
</feature>
<keyword evidence="5" id="KW-0378">Hydrolase</keyword>
<dbReference type="EMBL" id="QSKV01000019">
    <property type="protein sequence ID" value="RHE88271.1"/>
    <property type="molecule type" value="Genomic_DNA"/>
</dbReference>
<dbReference type="PIRSF" id="PIRSF007663">
    <property type="entry name" value="UCP007663"/>
    <property type="match status" value="1"/>
</dbReference>
<evidence type="ECO:0000259" key="4">
    <source>
        <dbReference type="Pfam" id="PF22124"/>
    </source>
</evidence>
<accession>A0A414L0W4</accession>
<dbReference type="Pfam" id="PF21307">
    <property type="entry name" value="Glyco_hydro_95_C"/>
    <property type="match status" value="1"/>
</dbReference>
<dbReference type="InterPro" id="IPR012341">
    <property type="entry name" value="6hp_glycosidase-like_sf"/>
</dbReference>
<dbReference type="Pfam" id="PF22124">
    <property type="entry name" value="Glyco_hydro_95_cat"/>
    <property type="match status" value="1"/>
</dbReference>
<dbReference type="Proteomes" id="UP000285650">
    <property type="component" value="Unassembled WGS sequence"/>
</dbReference>
<sequence>MKTLCSLFLSAILLVPATGIAKTISADTDNHRLYYTAPATIWEETLPLGNGRLGMMPDGGIYREHIVLNEISLWSGMEADYGNPDAARSLPAIQQLLFEGKNKEAQELMYSSFVPKKSDSGGTYGNYQMLADLNIDFHFPEGKSSAERDAASVTDYRRWLDLHDAVAYTSFTKAGTDYHREYFTSRDRDVMIIHLTASRRHSLSFSARLSRPERGVVSLLSEPSAEGDTPPSDGGVLLLQGTLDSGKPELEGMKYRVAMRLISREGEQHISATDGITLTQGREAWLVLSTTTSYSAAGTDFSGSRYEVVCDSLLNAIEQPDSRMKDSHIAAHRSLYDRVSLTLPATADDSLPTDERIIRFADHESPALAALYYNYGRYLLISSTRPGSLPPNLQGLWANGISTPWNGDYHTNINIQMNHWPLEQAALSELYQPLTTFIERLVPSGRDAARTFYGARAQGWVLHMMTNVWNYTAPGEHPSWGATNTGGAWLCAHLWEHYQYTQDLAYLERIYPILKGASEFFYSTMVQEPKHGWLVTAPTSSPENAFFVGDDPTPVSICMGPTMDVQLLTELYTHVIEAAFLLKCDTAYATELRKALEKFPPMQISREGYLQEWLEDYREQDVHHRHVSHLYGLHPGNLISPDATPELADVCRATLNRRGDGGTGWSRAWKINFWARLGDGDRAWKLFKSLLHPAVNSETKRHGSGTFPNLFCSHPPFQIDGNYGGAAGVGEMLLQSHEGFIHLLPALPESWNTGSFQGMKARGGISVALEWKAGRAVKATLTAALSGAFRVKMPAGASRTKAVVNGQSKIYTDKMISLSLSKGDTVILLFE</sequence>
<dbReference type="InterPro" id="IPR027414">
    <property type="entry name" value="GH95_N_dom"/>
</dbReference>
<evidence type="ECO:0000313" key="6">
    <source>
        <dbReference type="Proteomes" id="UP000285650"/>
    </source>
</evidence>
<evidence type="ECO:0000259" key="2">
    <source>
        <dbReference type="Pfam" id="PF14498"/>
    </source>
</evidence>
<gene>
    <name evidence="5" type="ORF">DW712_21885</name>
</gene>
<dbReference type="PANTHER" id="PTHR31084:SF0">
    <property type="entry name" value="ALPHA-L-FUCOSIDASE 2"/>
    <property type="match status" value="1"/>
</dbReference>
<name>A0A414L0W4_9BACE</name>
<dbReference type="InterPro" id="IPR008928">
    <property type="entry name" value="6-hairpin_glycosidase_sf"/>
</dbReference>
<evidence type="ECO:0000259" key="3">
    <source>
        <dbReference type="Pfam" id="PF21307"/>
    </source>
</evidence>
<proteinExistence type="predicted"/>
<dbReference type="GO" id="GO:0005975">
    <property type="term" value="P:carbohydrate metabolic process"/>
    <property type="evidence" value="ECO:0007669"/>
    <property type="project" value="InterPro"/>
</dbReference>
<dbReference type="PANTHER" id="PTHR31084">
    <property type="entry name" value="ALPHA-L-FUCOSIDASE 2"/>
    <property type="match status" value="1"/>
</dbReference>
<dbReference type="InterPro" id="IPR049053">
    <property type="entry name" value="AFCA-like_C"/>
</dbReference>
<feature type="domain" description="Alpha fucosidase A-like C-terminal" evidence="3">
    <location>
        <begin position="735"/>
        <end position="826"/>
    </location>
</feature>